<dbReference type="GeneID" id="33557439"/>
<dbReference type="InterPro" id="IPR050791">
    <property type="entry name" value="Aldo-Keto_reductase"/>
</dbReference>
<dbReference type="InParanoid" id="A0A1Y1UIW1"/>
<proteinExistence type="predicted"/>
<reference evidence="3 4" key="1">
    <citation type="submission" date="2017-03" db="EMBL/GenBank/DDBJ databases">
        <title>Widespread Adenine N6-methylation of Active Genes in Fungi.</title>
        <authorList>
            <consortium name="DOE Joint Genome Institute"/>
            <person name="Mondo S.J."/>
            <person name="Dannebaum R.O."/>
            <person name="Kuo R.C."/>
            <person name="Louie K.B."/>
            <person name="Bewick A.J."/>
            <person name="Labutti K."/>
            <person name="Haridas S."/>
            <person name="Kuo A."/>
            <person name="Salamov A."/>
            <person name="Ahrendt S.R."/>
            <person name="Lau R."/>
            <person name="Bowen B.P."/>
            <person name="Lipzen A."/>
            <person name="Sullivan W."/>
            <person name="Andreopoulos W.B."/>
            <person name="Clum A."/>
            <person name="Lindquist E."/>
            <person name="Daum C."/>
            <person name="Northen T.R."/>
            <person name="Ramamoorthy G."/>
            <person name="Schmitz R.J."/>
            <person name="Gryganskyi A."/>
            <person name="Culley D."/>
            <person name="Magnuson J."/>
            <person name="James T.Y."/>
            <person name="O'Malley M.A."/>
            <person name="Stajich J.E."/>
            <person name="Spatafora J.W."/>
            <person name="Visel A."/>
            <person name="Grigoriev I.V."/>
        </authorList>
    </citation>
    <scope>NUCLEOTIDE SEQUENCE [LARGE SCALE GENOMIC DNA]</scope>
    <source>
        <strain evidence="3 4">NRRL Y-17943</strain>
    </source>
</reference>
<feature type="domain" description="NADP-dependent oxidoreductase" evidence="2">
    <location>
        <begin position="15"/>
        <end position="308"/>
    </location>
</feature>
<dbReference type="EMBL" id="NBSH01000005">
    <property type="protein sequence ID" value="ORX37922.1"/>
    <property type="molecule type" value="Genomic_DNA"/>
</dbReference>
<dbReference type="SUPFAM" id="SSF51430">
    <property type="entry name" value="NAD(P)-linked oxidoreductase"/>
    <property type="match status" value="1"/>
</dbReference>
<keyword evidence="1" id="KW-0560">Oxidoreductase</keyword>
<dbReference type="OrthoDB" id="37537at2759"/>
<dbReference type="AlphaFoldDB" id="A0A1Y1UIW1"/>
<dbReference type="GO" id="GO:0016491">
    <property type="term" value="F:oxidoreductase activity"/>
    <property type="evidence" value="ECO:0007669"/>
    <property type="project" value="UniProtKB-KW"/>
</dbReference>
<name>A0A1Y1UIW1_9TREE</name>
<protein>
    <submittedName>
        <fullName evidence="3">NADP-dependent oxidoreductase domain-containing protein</fullName>
    </submittedName>
</protein>
<dbReference type="InterPro" id="IPR023210">
    <property type="entry name" value="NADP_OxRdtase_dom"/>
</dbReference>
<dbReference type="RefSeq" id="XP_021871909.1">
    <property type="nucleotide sequence ID" value="XM_022015630.1"/>
</dbReference>
<dbReference type="Pfam" id="PF00248">
    <property type="entry name" value="Aldo_ket_red"/>
    <property type="match status" value="1"/>
</dbReference>
<dbReference type="PANTHER" id="PTHR43625:SF7">
    <property type="entry name" value="REDUCTASE (YAKC), PUTATIVE (AFU_ORTHOLOGUE AFUA_8G01560)-RELATED"/>
    <property type="match status" value="1"/>
</dbReference>
<evidence type="ECO:0000259" key="2">
    <source>
        <dbReference type="Pfam" id="PF00248"/>
    </source>
</evidence>
<gene>
    <name evidence="3" type="ORF">BD324DRAFT_623840</name>
</gene>
<dbReference type="Proteomes" id="UP000193218">
    <property type="component" value="Unassembled WGS sequence"/>
</dbReference>
<dbReference type="Gene3D" id="3.20.20.100">
    <property type="entry name" value="NADP-dependent oxidoreductase domain"/>
    <property type="match status" value="1"/>
</dbReference>
<dbReference type="GO" id="GO:0005737">
    <property type="term" value="C:cytoplasm"/>
    <property type="evidence" value="ECO:0007669"/>
    <property type="project" value="TreeGrafter"/>
</dbReference>
<dbReference type="InterPro" id="IPR036812">
    <property type="entry name" value="NAD(P)_OxRdtase_dom_sf"/>
</dbReference>
<dbReference type="STRING" id="4999.A0A1Y1UIW1"/>
<comment type="caution">
    <text evidence="3">The sequence shown here is derived from an EMBL/GenBank/DDBJ whole genome shotgun (WGS) entry which is preliminary data.</text>
</comment>
<evidence type="ECO:0000313" key="3">
    <source>
        <dbReference type="EMBL" id="ORX37922.1"/>
    </source>
</evidence>
<evidence type="ECO:0000256" key="1">
    <source>
        <dbReference type="ARBA" id="ARBA00023002"/>
    </source>
</evidence>
<dbReference type="PANTHER" id="PTHR43625">
    <property type="entry name" value="AFLATOXIN B1 ALDEHYDE REDUCTASE"/>
    <property type="match status" value="1"/>
</dbReference>
<sequence length="328" mass="36086">MTTLAFQNIHVPSPGYGAMSLSHAYGPADDDESIRVLKTALDSGCTFWDTAVVYGMGHNESLIGRFLKENPDAREKLFIASKCGWDLDFEKKENHGVTNKVAHIQEYIQGTIKRLGTTPDLYYLHRMKPEETPLSESIAALDGLKKAGKCKYIGLSEPSARTLRKACEVAHIDAIQIEYSPWFIDHERDGLIDAARELGVSIVAYSPLGKGLLTGKHRDASAFSKDIRGTAPRYTGENFDKNLALVDEFERLAKSKGCTPGQLSLAWVAAQGAIPIPGTKNADRVKENWGANKVTLTEGELKEIRKVIQENEPVGDRYAEGHMALVGK</sequence>
<organism evidence="3 4">
    <name type="scientific">Kockovaella imperatae</name>
    <dbReference type="NCBI Taxonomy" id="4999"/>
    <lineage>
        <taxon>Eukaryota</taxon>
        <taxon>Fungi</taxon>
        <taxon>Dikarya</taxon>
        <taxon>Basidiomycota</taxon>
        <taxon>Agaricomycotina</taxon>
        <taxon>Tremellomycetes</taxon>
        <taxon>Tremellales</taxon>
        <taxon>Cuniculitremaceae</taxon>
        <taxon>Kockovaella</taxon>
    </lineage>
</organism>
<evidence type="ECO:0000313" key="4">
    <source>
        <dbReference type="Proteomes" id="UP000193218"/>
    </source>
</evidence>
<accession>A0A1Y1UIW1</accession>
<keyword evidence="4" id="KW-1185">Reference proteome</keyword>
<dbReference type="FunCoup" id="A0A1Y1UIW1">
    <property type="interactions" value="269"/>
</dbReference>